<dbReference type="Pfam" id="PF20343">
    <property type="entry name" value="DUF6638"/>
    <property type="match status" value="1"/>
</dbReference>
<sequence>MHRLIENRLRFGGLFRVDQAHLIERYNAALEAICGRRTELEAFDLDAMGYSPQLAEEFEDEDYLDRHGINPHFILISTKQRNLPVVRGWFSAYEAIMKAFWDANFASLFTLTTLTAVQGMIQNNTYRVNAPEDLLAINTVRFELDTPDDLIDTAGALERNIDKFVTVSDAWLDDGLVEEMCDQARLVGDIRRQPLVPSELVFEKGHFYTQHFGGLYVFRIDGGYSLFSLDPAFEPPKSVSGSDVVHISMQNRDDVFKFLRDHDLVEQIGATSSRERTAEADLRFLERRRDMMVLLHMADMGVVDDYATIDETDLRRHLVEHAEAMPAEVSSLVLAIKQLESGRRFWVWDVPRAHRSYFLRARKGVFEDLVNQMLSHHCELDPLFLFATNKPLFYSLYETWPESRKSILVGYIKQHWLENRTGTAAILFE</sequence>
<comment type="caution">
    <text evidence="1">The sequence shown here is derived from an EMBL/GenBank/DDBJ whole genome shotgun (WGS) entry which is preliminary data.</text>
</comment>
<evidence type="ECO:0000313" key="2">
    <source>
        <dbReference type="Proteomes" id="UP000256845"/>
    </source>
</evidence>
<organism evidence="1 2">
    <name type="scientific">Aestuariispira insulae</name>
    <dbReference type="NCBI Taxonomy" id="1461337"/>
    <lineage>
        <taxon>Bacteria</taxon>
        <taxon>Pseudomonadati</taxon>
        <taxon>Pseudomonadota</taxon>
        <taxon>Alphaproteobacteria</taxon>
        <taxon>Rhodospirillales</taxon>
        <taxon>Kiloniellaceae</taxon>
        <taxon>Aestuariispira</taxon>
    </lineage>
</organism>
<gene>
    <name evidence="1" type="ORF">DFP90_101981</name>
</gene>
<dbReference type="OrthoDB" id="8430253at2"/>
<accession>A0A3D9HXE7</accession>
<protein>
    <submittedName>
        <fullName evidence="1">Uncharacterized protein</fullName>
    </submittedName>
</protein>
<dbReference type="RefSeq" id="WP_115935250.1">
    <property type="nucleotide sequence ID" value="NZ_QRDW01000001.1"/>
</dbReference>
<evidence type="ECO:0000313" key="1">
    <source>
        <dbReference type="EMBL" id="RED54178.1"/>
    </source>
</evidence>
<dbReference type="AlphaFoldDB" id="A0A3D9HXE7"/>
<name>A0A3D9HXE7_9PROT</name>
<reference evidence="1 2" key="1">
    <citation type="submission" date="2018-07" db="EMBL/GenBank/DDBJ databases">
        <title>Genomic Encyclopedia of Type Strains, Phase III (KMG-III): the genomes of soil and plant-associated and newly described type strains.</title>
        <authorList>
            <person name="Whitman W."/>
        </authorList>
    </citation>
    <scope>NUCLEOTIDE SEQUENCE [LARGE SCALE GENOMIC DNA]</scope>
    <source>
        <strain evidence="1 2">CECT 8488</strain>
    </source>
</reference>
<dbReference type="Proteomes" id="UP000256845">
    <property type="component" value="Unassembled WGS sequence"/>
</dbReference>
<dbReference type="InterPro" id="IPR046578">
    <property type="entry name" value="DUF6638"/>
</dbReference>
<dbReference type="EMBL" id="QRDW01000001">
    <property type="protein sequence ID" value="RED54178.1"/>
    <property type="molecule type" value="Genomic_DNA"/>
</dbReference>
<keyword evidence="2" id="KW-1185">Reference proteome</keyword>
<proteinExistence type="predicted"/>